<dbReference type="WBParaSite" id="ALUE_0002148601-mRNA-1">
    <property type="protein sequence ID" value="ALUE_0002148601-mRNA-1"/>
    <property type="gene ID" value="ALUE_0002148601"/>
</dbReference>
<protein>
    <submittedName>
        <fullName evidence="2">Secreted protein</fullName>
    </submittedName>
</protein>
<reference evidence="2" key="1">
    <citation type="submission" date="2017-02" db="UniProtKB">
        <authorList>
            <consortium name="WormBaseParasite"/>
        </authorList>
    </citation>
    <scope>IDENTIFICATION</scope>
</reference>
<evidence type="ECO:0000313" key="1">
    <source>
        <dbReference type="Proteomes" id="UP000036681"/>
    </source>
</evidence>
<evidence type="ECO:0000313" key="2">
    <source>
        <dbReference type="WBParaSite" id="ALUE_0002148601-mRNA-1"/>
    </source>
</evidence>
<organism evidence="1 2">
    <name type="scientific">Ascaris lumbricoides</name>
    <name type="common">Giant roundworm</name>
    <dbReference type="NCBI Taxonomy" id="6252"/>
    <lineage>
        <taxon>Eukaryota</taxon>
        <taxon>Metazoa</taxon>
        <taxon>Ecdysozoa</taxon>
        <taxon>Nematoda</taxon>
        <taxon>Chromadorea</taxon>
        <taxon>Rhabditida</taxon>
        <taxon>Spirurina</taxon>
        <taxon>Ascaridomorpha</taxon>
        <taxon>Ascaridoidea</taxon>
        <taxon>Ascarididae</taxon>
        <taxon>Ascaris</taxon>
    </lineage>
</organism>
<proteinExistence type="predicted"/>
<accession>A0A0M3IRV8</accession>
<keyword evidence="1" id="KW-1185">Reference proteome</keyword>
<sequence>MHMRQMDYAIFCTFSYTLCADAPGVFILRRLIYSSSHSYKDASNVQKFIKILLI</sequence>
<dbReference type="Proteomes" id="UP000036681">
    <property type="component" value="Unplaced"/>
</dbReference>
<dbReference type="AlphaFoldDB" id="A0A0M3IRV8"/>
<name>A0A0M3IRV8_ASCLU</name>